<dbReference type="Pfam" id="PF01400">
    <property type="entry name" value="Astacin"/>
    <property type="match status" value="1"/>
</dbReference>
<gene>
    <name evidence="14" type="ORF">QR680_004429</name>
</gene>
<keyword evidence="4 11" id="KW-0479">Metal-binding</keyword>
<feature type="binding site" evidence="11">
    <location>
        <position position="101"/>
    </location>
    <ligand>
        <name>Zn(2+)</name>
        <dbReference type="ChEBI" id="CHEBI:29105"/>
        <note>catalytic</note>
    </ligand>
</feature>
<dbReference type="Proteomes" id="UP001175271">
    <property type="component" value="Unassembled WGS sequence"/>
</dbReference>
<keyword evidence="8 11" id="KW-1015">Disulfide bond</keyword>
<dbReference type="InterPro" id="IPR000742">
    <property type="entry name" value="EGF"/>
</dbReference>
<dbReference type="EMBL" id="JAUCMV010000003">
    <property type="protein sequence ID" value="KAK0409247.1"/>
    <property type="molecule type" value="Genomic_DNA"/>
</dbReference>
<sequence>MRDPSHRWSTSGPISYYFDGIEPAAQKKIREAFQFWEEHTCLRFRENGQGWPKIRLYPGGKCASDMGMQRGAGIQNMSLGDGCENFGTATHEIAHTLGFHHEHMRYDRDDYLDFDWNNIIASAKKGNFEKQTPLTSENYGVPYDYGSVMHYNAAAFYRDPNKDTIFAKDRLHQETMGQRIKPSFFDVLLMNAHYGCLGGCQNYRTACQNQGFPNPKNCNQCICPWGFGGRLCEIRDPGSNASMPCGADLEATEASSLLSVYIPYKGMTLDRHDHCHWIIKAPTGCRVEIIVKDIGNQCWMGCIDANVELKMKADVRYSGYRMCCADKWTGKTFISETNRAVVSIYARTFQYLTIQYRYV</sequence>
<organism evidence="14 15">
    <name type="scientific">Steinernema hermaphroditum</name>
    <dbReference type="NCBI Taxonomy" id="289476"/>
    <lineage>
        <taxon>Eukaryota</taxon>
        <taxon>Metazoa</taxon>
        <taxon>Ecdysozoa</taxon>
        <taxon>Nematoda</taxon>
        <taxon>Chromadorea</taxon>
        <taxon>Rhabditida</taxon>
        <taxon>Tylenchina</taxon>
        <taxon>Panagrolaimomorpha</taxon>
        <taxon>Strongyloidoidea</taxon>
        <taxon>Steinernematidae</taxon>
        <taxon>Steinernema</taxon>
    </lineage>
</organism>
<evidence type="ECO:0000256" key="2">
    <source>
        <dbReference type="ARBA" id="ARBA00022525"/>
    </source>
</evidence>
<dbReference type="PIRSF" id="PIRSF036365">
    <property type="entry name" value="Astacin_nematoda"/>
    <property type="match status" value="1"/>
</dbReference>
<dbReference type="GO" id="GO:0008270">
    <property type="term" value="F:zinc ion binding"/>
    <property type="evidence" value="ECO:0007669"/>
    <property type="project" value="UniProtKB-UniRule"/>
</dbReference>
<feature type="binding site" evidence="11">
    <location>
        <position position="91"/>
    </location>
    <ligand>
        <name>Zn(2+)</name>
        <dbReference type="ChEBI" id="CHEBI:29105"/>
        <note>catalytic</note>
    </ligand>
</feature>
<evidence type="ECO:0000313" key="15">
    <source>
        <dbReference type="Proteomes" id="UP001175271"/>
    </source>
</evidence>
<keyword evidence="6 11" id="KW-0862">Zinc</keyword>
<feature type="disulfide bond" evidence="11">
    <location>
        <begin position="41"/>
        <end position="196"/>
    </location>
</feature>
<keyword evidence="11 12" id="KW-0645">Protease</keyword>
<dbReference type="PANTHER" id="PTHR10127:SF862">
    <property type="entry name" value="ZINC METALLOPROTEINASE NAS-27"/>
    <property type="match status" value="1"/>
</dbReference>
<comment type="subcellular location">
    <subcellularLocation>
        <location evidence="1 10">Secreted</location>
    </subcellularLocation>
</comment>
<keyword evidence="2 10" id="KW-0964">Secreted</keyword>
<dbReference type="GO" id="GO:0005576">
    <property type="term" value="C:extracellular region"/>
    <property type="evidence" value="ECO:0007669"/>
    <property type="project" value="UniProtKB-SubCell"/>
</dbReference>
<accession>A0AA39LTN3</accession>
<evidence type="ECO:0000256" key="1">
    <source>
        <dbReference type="ARBA" id="ARBA00004613"/>
    </source>
</evidence>
<dbReference type="SUPFAM" id="SSF55486">
    <property type="entry name" value="Metalloproteases ('zincins'), catalytic domain"/>
    <property type="match status" value="1"/>
</dbReference>
<evidence type="ECO:0000256" key="9">
    <source>
        <dbReference type="ARBA" id="ARBA00023180"/>
    </source>
</evidence>
<comment type="caution">
    <text evidence="11">Lacks conserved residue(s) required for the propagation of feature annotation.</text>
</comment>
<dbReference type="GO" id="GO:0018996">
    <property type="term" value="P:molting cycle, collagen and cuticulin-based cuticle"/>
    <property type="evidence" value="ECO:0007669"/>
    <property type="project" value="InterPro"/>
</dbReference>
<feature type="active site" evidence="11">
    <location>
        <position position="92"/>
    </location>
</feature>
<evidence type="ECO:0000256" key="11">
    <source>
        <dbReference type="PROSITE-ProRule" id="PRU01211"/>
    </source>
</evidence>
<evidence type="ECO:0000256" key="3">
    <source>
        <dbReference type="ARBA" id="ARBA00022536"/>
    </source>
</evidence>
<keyword evidence="3" id="KW-0245">EGF-like domain</keyword>
<evidence type="ECO:0000259" key="13">
    <source>
        <dbReference type="PROSITE" id="PS51864"/>
    </source>
</evidence>
<comment type="cofactor">
    <cofactor evidence="11 12">
        <name>Zn(2+)</name>
        <dbReference type="ChEBI" id="CHEBI:29105"/>
    </cofactor>
    <text evidence="11 12">Binds 1 zinc ion per subunit.</text>
</comment>
<evidence type="ECO:0000313" key="14">
    <source>
        <dbReference type="EMBL" id="KAK0409247.1"/>
    </source>
</evidence>
<protein>
    <recommendedName>
        <fullName evidence="10">Zinc metalloproteinase</fullName>
    </recommendedName>
</protein>
<comment type="caution">
    <text evidence="14">The sequence shown here is derived from an EMBL/GenBank/DDBJ whole genome shotgun (WGS) entry which is preliminary data.</text>
</comment>
<proteinExistence type="predicted"/>
<dbReference type="PROSITE" id="PS51864">
    <property type="entry name" value="ASTACIN"/>
    <property type="match status" value="1"/>
</dbReference>
<keyword evidence="7 11" id="KW-0482">Metalloprotease</keyword>
<name>A0AA39LTN3_9BILA</name>
<dbReference type="SUPFAM" id="SSF49854">
    <property type="entry name" value="Spermadhesin, CUB domain"/>
    <property type="match status" value="1"/>
</dbReference>
<dbReference type="InterPro" id="IPR001506">
    <property type="entry name" value="Peptidase_M12A"/>
</dbReference>
<keyword evidence="11 12" id="KW-0378">Hydrolase</keyword>
<evidence type="ECO:0000256" key="5">
    <source>
        <dbReference type="ARBA" id="ARBA00022729"/>
    </source>
</evidence>
<keyword evidence="5" id="KW-0732">Signal</keyword>
<dbReference type="InterPro" id="IPR006026">
    <property type="entry name" value="Peptidase_Metallo"/>
</dbReference>
<dbReference type="InterPro" id="IPR017050">
    <property type="entry name" value="Metallopeptidase_nem"/>
</dbReference>
<dbReference type="CDD" id="cd04280">
    <property type="entry name" value="ZnMc_astacin_like"/>
    <property type="match status" value="1"/>
</dbReference>
<evidence type="ECO:0000256" key="8">
    <source>
        <dbReference type="ARBA" id="ARBA00023157"/>
    </source>
</evidence>
<feature type="binding site" evidence="11">
    <location>
        <position position="95"/>
    </location>
    <ligand>
        <name>Zn(2+)</name>
        <dbReference type="ChEBI" id="CHEBI:29105"/>
        <note>catalytic</note>
    </ligand>
</feature>
<evidence type="ECO:0000256" key="6">
    <source>
        <dbReference type="ARBA" id="ARBA00022833"/>
    </source>
</evidence>
<dbReference type="SMART" id="SM00235">
    <property type="entry name" value="ZnMc"/>
    <property type="match status" value="1"/>
</dbReference>
<dbReference type="InterPro" id="IPR034035">
    <property type="entry name" value="Astacin-like_dom"/>
</dbReference>
<feature type="domain" description="Peptidase M12A" evidence="13">
    <location>
        <begin position="1"/>
        <end position="197"/>
    </location>
</feature>
<dbReference type="InterPro" id="IPR024079">
    <property type="entry name" value="MetalloPept_cat_dom_sf"/>
</dbReference>
<dbReference type="GO" id="GO:0004222">
    <property type="term" value="F:metalloendopeptidase activity"/>
    <property type="evidence" value="ECO:0007669"/>
    <property type="project" value="UniProtKB-UniRule"/>
</dbReference>
<dbReference type="InterPro" id="IPR035914">
    <property type="entry name" value="Sperma_CUB_dom_sf"/>
</dbReference>
<evidence type="ECO:0000256" key="7">
    <source>
        <dbReference type="ARBA" id="ARBA00023049"/>
    </source>
</evidence>
<dbReference type="PROSITE" id="PS01186">
    <property type="entry name" value="EGF_2"/>
    <property type="match status" value="1"/>
</dbReference>
<evidence type="ECO:0000256" key="10">
    <source>
        <dbReference type="PIRNR" id="PIRNR036365"/>
    </source>
</evidence>
<evidence type="ECO:0000256" key="12">
    <source>
        <dbReference type="RuleBase" id="RU361183"/>
    </source>
</evidence>
<keyword evidence="15" id="KW-1185">Reference proteome</keyword>
<evidence type="ECO:0000256" key="4">
    <source>
        <dbReference type="ARBA" id="ARBA00022723"/>
    </source>
</evidence>
<dbReference type="PRINTS" id="PR00480">
    <property type="entry name" value="ASTACIN"/>
</dbReference>
<dbReference type="GO" id="GO:0006508">
    <property type="term" value="P:proteolysis"/>
    <property type="evidence" value="ECO:0007669"/>
    <property type="project" value="UniProtKB-KW"/>
</dbReference>
<dbReference type="Gene3D" id="3.40.390.10">
    <property type="entry name" value="Collagenase (Catalytic Domain)"/>
    <property type="match status" value="1"/>
</dbReference>
<dbReference type="AlphaFoldDB" id="A0AA39LTN3"/>
<reference evidence="14" key="1">
    <citation type="submission" date="2023-06" db="EMBL/GenBank/DDBJ databases">
        <title>Genomic analysis of the entomopathogenic nematode Steinernema hermaphroditum.</title>
        <authorList>
            <person name="Schwarz E.M."/>
            <person name="Heppert J.K."/>
            <person name="Baniya A."/>
            <person name="Schwartz H.T."/>
            <person name="Tan C.-H."/>
            <person name="Antoshechkin I."/>
            <person name="Sternberg P.W."/>
            <person name="Goodrich-Blair H."/>
            <person name="Dillman A.R."/>
        </authorList>
    </citation>
    <scope>NUCLEOTIDE SEQUENCE</scope>
    <source>
        <strain evidence="14">PS9179</strain>
        <tissue evidence="14">Whole animal</tissue>
    </source>
</reference>
<dbReference type="PANTHER" id="PTHR10127">
    <property type="entry name" value="DISCOIDIN, CUB, EGF, LAMININ , AND ZINC METALLOPROTEASE DOMAIN CONTAINING"/>
    <property type="match status" value="1"/>
</dbReference>
<keyword evidence="9" id="KW-0325">Glycoprotein</keyword>